<dbReference type="SUPFAM" id="SSF161270">
    <property type="entry name" value="PspA lactotransferrin-binding region"/>
    <property type="match status" value="1"/>
</dbReference>
<gene>
    <name evidence="1" type="ORF">LTR91_008758</name>
</gene>
<keyword evidence="2" id="KW-1185">Reference proteome</keyword>
<evidence type="ECO:0000313" key="1">
    <source>
        <dbReference type="EMBL" id="KAK0990976.1"/>
    </source>
</evidence>
<evidence type="ECO:0000313" key="2">
    <source>
        <dbReference type="Proteomes" id="UP001175353"/>
    </source>
</evidence>
<dbReference type="Proteomes" id="UP001175353">
    <property type="component" value="Unassembled WGS sequence"/>
</dbReference>
<accession>A0AAN6QUQ4</accession>
<dbReference type="EMBL" id="JAUJLE010000068">
    <property type="protein sequence ID" value="KAK0990976.1"/>
    <property type="molecule type" value="Genomic_DNA"/>
</dbReference>
<dbReference type="AlphaFoldDB" id="A0AAN6QUQ4"/>
<comment type="caution">
    <text evidence="1">The sequence shown here is derived from an EMBL/GenBank/DDBJ whole genome shotgun (WGS) entry which is preliminary data.</text>
</comment>
<sequence length="114" mass="12585">MDELIDSSVFVKTLLEDPEPQILAGDSTVLKRAKTKKSTVETLGLKVSELRTKLASPEQDLLDAENRARDYHTERELAAATAKPSAKEAELKQQLDCALKEKLENEVVASTFAD</sequence>
<reference evidence="1" key="1">
    <citation type="submission" date="2023-06" db="EMBL/GenBank/DDBJ databases">
        <title>Black Yeasts Isolated from many extreme environments.</title>
        <authorList>
            <person name="Coleine C."/>
            <person name="Stajich J.E."/>
            <person name="Selbmann L."/>
        </authorList>
    </citation>
    <scope>NUCLEOTIDE SEQUENCE</scope>
    <source>
        <strain evidence="1">CCFEE 5200</strain>
    </source>
</reference>
<proteinExistence type="predicted"/>
<organism evidence="1 2">
    <name type="scientific">Friedmanniomyces endolithicus</name>
    <dbReference type="NCBI Taxonomy" id="329885"/>
    <lineage>
        <taxon>Eukaryota</taxon>
        <taxon>Fungi</taxon>
        <taxon>Dikarya</taxon>
        <taxon>Ascomycota</taxon>
        <taxon>Pezizomycotina</taxon>
        <taxon>Dothideomycetes</taxon>
        <taxon>Dothideomycetidae</taxon>
        <taxon>Mycosphaerellales</taxon>
        <taxon>Teratosphaeriaceae</taxon>
        <taxon>Friedmanniomyces</taxon>
    </lineage>
</organism>
<name>A0AAN6QUQ4_9PEZI</name>
<protein>
    <submittedName>
        <fullName evidence="1">Uncharacterized protein</fullName>
    </submittedName>
</protein>